<evidence type="ECO:0000256" key="1">
    <source>
        <dbReference type="SAM" id="MobiDB-lite"/>
    </source>
</evidence>
<name>A0A0R3UBJ2_MESCO</name>
<dbReference type="OrthoDB" id="6260091at2759"/>
<proteinExistence type="predicted"/>
<dbReference type="STRING" id="53468.A0A0R3UBJ2"/>
<feature type="region of interest" description="Disordered" evidence="1">
    <location>
        <begin position="145"/>
        <end position="178"/>
    </location>
</feature>
<keyword evidence="4" id="KW-1185">Reference proteome</keyword>
<evidence type="ECO:0000313" key="3">
    <source>
        <dbReference type="EMBL" id="VDD78288.1"/>
    </source>
</evidence>
<feature type="domain" description="DUF7083" evidence="2">
    <location>
        <begin position="19"/>
        <end position="104"/>
    </location>
</feature>
<evidence type="ECO:0000313" key="4">
    <source>
        <dbReference type="Proteomes" id="UP000267029"/>
    </source>
</evidence>
<protein>
    <recommendedName>
        <fullName evidence="2">DUF7083 domain-containing protein</fullName>
    </recommendedName>
</protein>
<gene>
    <name evidence="3" type="ORF">MCOS_LOCUS4291</name>
</gene>
<reference evidence="3 4" key="1">
    <citation type="submission" date="2018-10" db="EMBL/GenBank/DDBJ databases">
        <authorList>
            <consortium name="Pathogen Informatics"/>
        </authorList>
    </citation>
    <scope>NUCLEOTIDE SEQUENCE [LARGE SCALE GENOMIC DNA]</scope>
</reference>
<evidence type="ECO:0000259" key="2">
    <source>
        <dbReference type="Pfam" id="PF23309"/>
    </source>
</evidence>
<dbReference type="Pfam" id="PF23309">
    <property type="entry name" value="DUF7083"/>
    <property type="match status" value="1"/>
</dbReference>
<organism evidence="3 4">
    <name type="scientific">Mesocestoides corti</name>
    <name type="common">Flatworm</name>
    <dbReference type="NCBI Taxonomy" id="53468"/>
    <lineage>
        <taxon>Eukaryota</taxon>
        <taxon>Metazoa</taxon>
        <taxon>Spiralia</taxon>
        <taxon>Lophotrochozoa</taxon>
        <taxon>Platyhelminthes</taxon>
        <taxon>Cestoda</taxon>
        <taxon>Eucestoda</taxon>
        <taxon>Cyclophyllidea</taxon>
        <taxon>Mesocestoididae</taxon>
        <taxon>Mesocestoides</taxon>
    </lineage>
</organism>
<sequence>MLADPQSSQAAPTSLPSIDGLTNSISEFSYDPENGVTFESWYRRFEDLFRVDLASQDDTWKVRLLTRKLGPAELKRYIDTILPKSSLDFTFGETVQNLKRMFGELTSLFSTRYQCLKLEIGEFDDFLDHLAVLPPPIATLVKTNRDQLAADRSSPPRQGGRKRQKPTLFQVDPKKKRY</sequence>
<dbReference type="Proteomes" id="UP000267029">
    <property type="component" value="Unassembled WGS sequence"/>
</dbReference>
<dbReference type="AlphaFoldDB" id="A0A0R3UBJ2"/>
<dbReference type="InterPro" id="IPR055510">
    <property type="entry name" value="DUF7083"/>
</dbReference>
<dbReference type="EMBL" id="UXSR01001457">
    <property type="protein sequence ID" value="VDD78288.1"/>
    <property type="molecule type" value="Genomic_DNA"/>
</dbReference>
<accession>A0A0R3UBJ2</accession>